<keyword evidence="1" id="KW-1133">Transmembrane helix</keyword>
<gene>
    <name evidence="2" type="ORF">QO011_005571</name>
</gene>
<organism evidence="2 3">
    <name type="scientific">Labrys wisconsinensis</name>
    <dbReference type="NCBI Taxonomy" id="425677"/>
    <lineage>
        <taxon>Bacteria</taxon>
        <taxon>Pseudomonadati</taxon>
        <taxon>Pseudomonadota</taxon>
        <taxon>Alphaproteobacteria</taxon>
        <taxon>Hyphomicrobiales</taxon>
        <taxon>Xanthobacteraceae</taxon>
        <taxon>Labrys</taxon>
    </lineage>
</organism>
<dbReference type="InterPro" id="IPR006696">
    <property type="entry name" value="DUF423"/>
</dbReference>
<keyword evidence="1" id="KW-0812">Transmembrane</keyword>
<protein>
    <submittedName>
        <fullName evidence="2">Uncharacterized membrane protein YgdD (TMEM256/DUF423 family)</fullName>
    </submittedName>
</protein>
<dbReference type="Pfam" id="PF04241">
    <property type="entry name" value="DUF423"/>
    <property type="match status" value="1"/>
</dbReference>
<keyword evidence="1" id="KW-0472">Membrane</keyword>
<proteinExistence type="predicted"/>
<dbReference type="EMBL" id="JAUSVX010000012">
    <property type="protein sequence ID" value="MDQ0472542.1"/>
    <property type="molecule type" value="Genomic_DNA"/>
</dbReference>
<feature type="transmembrane region" description="Helical" evidence="1">
    <location>
        <begin position="35"/>
        <end position="53"/>
    </location>
</feature>
<evidence type="ECO:0000313" key="2">
    <source>
        <dbReference type="EMBL" id="MDQ0472542.1"/>
    </source>
</evidence>
<accession>A0ABU0JE39</accession>
<comment type="caution">
    <text evidence="2">The sequence shown here is derived from an EMBL/GenBank/DDBJ whole genome shotgun (WGS) entry which is preliminary data.</text>
</comment>
<feature type="transmembrane region" description="Helical" evidence="1">
    <location>
        <begin position="100"/>
        <end position="119"/>
    </location>
</feature>
<reference evidence="2 3" key="1">
    <citation type="submission" date="2023-07" db="EMBL/GenBank/DDBJ databases">
        <title>Genomic Encyclopedia of Type Strains, Phase IV (KMG-IV): sequencing the most valuable type-strain genomes for metagenomic binning, comparative biology and taxonomic classification.</title>
        <authorList>
            <person name="Goeker M."/>
        </authorList>
    </citation>
    <scope>NUCLEOTIDE SEQUENCE [LARGE SCALE GENOMIC DNA]</scope>
    <source>
        <strain evidence="2 3">DSM 19619</strain>
    </source>
</reference>
<dbReference type="RefSeq" id="WP_307279509.1">
    <property type="nucleotide sequence ID" value="NZ_JAUSVX010000012.1"/>
</dbReference>
<evidence type="ECO:0000313" key="3">
    <source>
        <dbReference type="Proteomes" id="UP001242480"/>
    </source>
</evidence>
<evidence type="ECO:0000256" key="1">
    <source>
        <dbReference type="SAM" id="Phobius"/>
    </source>
</evidence>
<feature type="transmembrane region" description="Helical" evidence="1">
    <location>
        <begin position="62"/>
        <end position="80"/>
    </location>
</feature>
<name>A0ABU0JE39_9HYPH</name>
<keyword evidence="3" id="KW-1185">Reference proteome</keyword>
<dbReference type="Proteomes" id="UP001242480">
    <property type="component" value="Unassembled WGS sequence"/>
</dbReference>
<sequence length="122" mass="12064">MRPDRALAAVAALFGAAGIGLLALAAHGKWPTIDYAAIMALAHAPALLALAAARRAGLLHPALALTAAVLLVLAVALFSGDVTLNALTGGHLFPMAAPTGGSLAIGAWLLLAVAALLPVPRP</sequence>